<evidence type="ECO:0000313" key="2">
    <source>
        <dbReference type="Proteomes" id="UP000235616"/>
    </source>
</evidence>
<keyword evidence="2" id="KW-1185">Reference proteome</keyword>
<gene>
    <name evidence="1" type="ORF">C0Z18_07785</name>
</gene>
<dbReference type="EMBL" id="PNYA01000005">
    <property type="protein sequence ID" value="PMS21738.1"/>
    <property type="molecule type" value="Genomic_DNA"/>
</dbReference>
<protein>
    <submittedName>
        <fullName evidence="1">Uncharacterized protein</fullName>
    </submittedName>
</protein>
<reference evidence="1 2" key="1">
    <citation type="submission" date="2018-01" db="EMBL/GenBank/DDBJ databases">
        <title>Whole genome analyses suggest that Burkholderia sensu lato contains two further novel genera in the rhizoxinica-symbiotica group Mycetohabitans gen. nov., and Trinickia gen. nov.: implications for the evolution of diazotrophy and nodulation in the Burkholderiaceae.</title>
        <authorList>
            <person name="Estrada-de los Santos P."/>
            <person name="Palmer M."/>
            <person name="Chavez-Ramirez B."/>
            <person name="Beukes C."/>
            <person name="Steenkamp E.T."/>
            <person name="Hirsch A.M."/>
            <person name="Manyaka P."/>
            <person name="Maluk M."/>
            <person name="Lafos M."/>
            <person name="Crook M."/>
            <person name="Gross E."/>
            <person name="Simon M.F."/>
            <person name="Bueno dos Reis Junior F."/>
            <person name="Poole P.S."/>
            <person name="Venter S.N."/>
            <person name="James E.K."/>
        </authorList>
    </citation>
    <scope>NUCLEOTIDE SEQUENCE [LARGE SCALE GENOMIC DNA]</scope>
    <source>
        <strain evidence="1 2">GIMN1.004</strain>
    </source>
</reference>
<proteinExistence type="predicted"/>
<sequence length="70" mass="7472">MIVGKNRSARALRNDVPVGAIEFAVVSLHASAKFIGYFPHLAQYLSVGVFDDNVATSKIKPCHVTVGSVT</sequence>
<dbReference type="AlphaFoldDB" id="A0A2N7VX68"/>
<name>A0A2N7VX68_9BURK</name>
<comment type="caution">
    <text evidence="1">The sequence shown here is derived from an EMBL/GenBank/DDBJ whole genome shotgun (WGS) entry which is preliminary data.</text>
</comment>
<accession>A0A2N7VX68</accession>
<evidence type="ECO:0000313" key="1">
    <source>
        <dbReference type="EMBL" id="PMS21738.1"/>
    </source>
</evidence>
<dbReference type="Proteomes" id="UP000235616">
    <property type="component" value="Unassembled WGS sequence"/>
</dbReference>
<organism evidence="1 2">
    <name type="scientific">Trinickia dabaoshanensis</name>
    <dbReference type="NCBI Taxonomy" id="564714"/>
    <lineage>
        <taxon>Bacteria</taxon>
        <taxon>Pseudomonadati</taxon>
        <taxon>Pseudomonadota</taxon>
        <taxon>Betaproteobacteria</taxon>
        <taxon>Burkholderiales</taxon>
        <taxon>Burkholderiaceae</taxon>
        <taxon>Trinickia</taxon>
    </lineage>
</organism>